<dbReference type="AlphaFoldDB" id="A0AAW1LRM4"/>
<organism evidence="1 2">
    <name type="scientific">Popillia japonica</name>
    <name type="common">Japanese beetle</name>
    <dbReference type="NCBI Taxonomy" id="7064"/>
    <lineage>
        <taxon>Eukaryota</taxon>
        <taxon>Metazoa</taxon>
        <taxon>Ecdysozoa</taxon>
        <taxon>Arthropoda</taxon>
        <taxon>Hexapoda</taxon>
        <taxon>Insecta</taxon>
        <taxon>Pterygota</taxon>
        <taxon>Neoptera</taxon>
        <taxon>Endopterygota</taxon>
        <taxon>Coleoptera</taxon>
        <taxon>Polyphaga</taxon>
        <taxon>Scarabaeiformia</taxon>
        <taxon>Scarabaeidae</taxon>
        <taxon>Rutelinae</taxon>
        <taxon>Popillia</taxon>
    </lineage>
</organism>
<gene>
    <name evidence="1" type="ORF">QE152_g12510</name>
</gene>
<sequence>MPTNIIFRTYDKRILPVLGFAQVTVAYRQNEFSSKIDIVNANLDSICGREWVFQASINLVNVNEIEAKDTGSQAIVQITNLASSYEDIVANEIGCLKDVEAELFLEKEEKSNFLKGLCFKDTDGSGNR</sequence>
<keyword evidence="2" id="KW-1185">Reference proteome</keyword>
<comment type="caution">
    <text evidence="1">The sequence shown here is derived from an EMBL/GenBank/DDBJ whole genome shotgun (WGS) entry which is preliminary data.</text>
</comment>
<reference evidence="1 2" key="1">
    <citation type="journal article" date="2024" name="BMC Genomics">
        <title>De novo assembly and annotation of Popillia japonica's genome with initial clues to its potential as an invasive pest.</title>
        <authorList>
            <person name="Cucini C."/>
            <person name="Boschi S."/>
            <person name="Funari R."/>
            <person name="Cardaioli E."/>
            <person name="Iannotti N."/>
            <person name="Marturano G."/>
            <person name="Paoli F."/>
            <person name="Bruttini M."/>
            <person name="Carapelli A."/>
            <person name="Frati F."/>
            <person name="Nardi F."/>
        </authorList>
    </citation>
    <scope>NUCLEOTIDE SEQUENCE [LARGE SCALE GENOMIC DNA]</scope>
    <source>
        <strain evidence="1">DMR45628</strain>
    </source>
</reference>
<evidence type="ECO:0000313" key="1">
    <source>
        <dbReference type="EMBL" id="KAK9736431.1"/>
    </source>
</evidence>
<protein>
    <submittedName>
        <fullName evidence="1">Uncharacterized protein</fullName>
    </submittedName>
</protein>
<accession>A0AAW1LRM4</accession>
<dbReference type="EMBL" id="JASPKY010000114">
    <property type="protein sequence ID" value="KAK9736431.1"/>
    <property type="molecule type" value="Genomic_DNA"/>
</dbReference>
<name>A0AAW1LRM4_POPJA</name>
<dbReference type="Proteomes" id="UP001458880">
    <property type="component" value="Unassembled WGS sequence"/>
</dbReference>
<evidence type="ECO:0000313" key="2">
    <source>
        <dbReference type="Proteomes" id="UP001458880"/>
    </source>
</evidence>
<proteinExistence type="predicted"/>